<dbReference type="InterPro" id="IPR000210">
    <property type="entry name" value="BTB/POZ_dom"/>
</dbReference>
<protein>
    <recommendedName>
        <fullName evidence="1">BTB domain-containing protein</fullName>
    </recommendedName>
</protein>
<dbReference type="AlphaFoldDB" id="A0AAD4LQJ1"/>
<reference evidence="2" key="1">
    <citation type="submission" date="2022-01" db="EMBL/GenBank/DDBJ databases">
        <title>Comparative genomics reveals a dynamic genome evolution in the ectomycorrhizal milk-cap (Lactarius) mushrooms.</title>
        <authorList>
            <consortium name="DOE Joint Genome Institute"/>
            <person name="Lebreton A."/>
            <person name="Tang N."/>
            <person name="Kuo A."/>
            <person name="LaButti K."/>
            <person name="Drula E."/>
            <person name="Barry K."/>
            <person name="Clum A."/>
            <person name="Lipzen A."/>
            <person name="Mousain D."/>
            <person name="Ng V."/>
            <person name="Wang R."/>
            <person name="Wang X."/>
            <person name="Dai Y."/>
            <person name="Henrissat B."/>
            <person name="Grigoriev I.V."/>
            <person name="Guerin-Laguette A."/>
            <person name="Yu F."/>
            <person name="Martin F.M."/>
        </authorList>
    </citation>
    <scope>NUCLEOTIDE SEQUENCE</scope>
    <source>
        <strain evidence="2">QP</strain>
    </source>
</reference>
<dbReference type="Proteomes" id="UP001201163">
    <property type="component" value="Unassembled WGS sequence"/>
</dbReference>
<dbReference type="InterPro" id="IPR011333">
    <property type="entry name" value="SKP1/BTB/POZ_sf"/>
</dbReference>
<dbReference type="PROSITE" id="PS50097">
    <property type="entry name" value="BTB"/>
    <property type="match status" value="1"/>
</dbReference>
<comment type="caution">
    <text evidence="2">The sequence shown here is derived from an EMBL/GenBank/DDBJ whole genome shotgun (WGS) entry which is preliminary data.</text>
</comment>
<evidence type="ECO:0000259" key="1">
    <source>
        <dbReference type="PROSITE" id="PS50097"/>
    </source>
</evidence>
<dbReference type="Gene3D" id="3.30.710.10">
    <property type="entry name" value="Potassium Channel Kv1.1, Chain A"/>
    <property type="match status" value="1"/>
</dbReference>
<accession>A0AAD4LQJ1</accession>
<gene>
    <name evidence="2" type="ORF">EDB92DRAFT_2112418</name>
</gene>
<proteinExistence type="predicted"/>
<sequence length="224" mass="24520">MTLPCDHVNFGPPFDDSDADIILRSGFTSILVPGSADNRVVATDFLVHKLLLVKVSSVFKSLFSSISETSDQQNAEALKHGIKRDIEGNRPVLCLPEDRDTVHRLLTAVYPIDIVYPQILDTMIKTFGAARKYGMPSVLARFRVYCSRMAPVVTAENSFRAYGLALNEGLKEAALEAAQLTLSLPQTFETYGSSLCYASGPALLALWKHRGMVVQAIKRGVACV</sequence>
<keyword evidence="3" id="KW-1185">Reference proteome</keyword>
<dbReference type="EMBL" id="JAKELL010000008">
    <property type="protein sequence ID" value="KAH8996739.1"/>
    <property type="molecule type" value="Genomic_DNA"/>
</dbReference>
<name>A0AAD4LQJ1_9AGAM</name>
<evidence type="ECO:0000313" key="3">
    <source>
        <dbReference type="Proteomes" id="UP001201163"/>
    </source>
</evidence>
<evidence type="ECO:0000313" key="2">
    <source>
        <dbReference type="EMBL" id="KAH8996739.1"/>
    </source>
</evidence>
<feature type="domain" description="BTB" evidence="1">
    <location>
        <begin position="19"/>
        <end position="118"/>
    </location>
</feature>
<organism evidence="2 3">
    <name type="scientific">Lactarius akahatsu</name>
    <dbReference type="NCBI Taxonomy" id="416441"/>
    <lineage>
        <taxon>Eukaryota</taxon>
        <taxon>Fungi</taxon>
        <taxon>Dikarya</taxon>
        <taxon>Basidiomycota</taxon>
        <taxon>Agaricomycotina</taxon>
        <taxon>Agaricomycetes</taxon>
        <taxon>Russulales</taxon>
        <taxon>Russulaceae</taxon>
        <taxon>Lactarius</taxon>
    </lineage>
</organism>